<dbReference type="Pfam" id="PF13657">
    <property type="entry name" value="Couple_hipA"/>
    <property type="match status" value="1"/>
</dbReference>
<dbReference type="EMBL" id="CP107006">
    <property type="protein sequence ID" value="UYQ92389.1"/>
    <property type="molecule type" value="Genomic_DNA"/>
</dbReference>
<dbReference type="RefSeq" id="WP_264280659.1">
    <property type="nucleotide sequence ID" value="NZ_CP107006.1"/>
</dbReference>
<evidence type="ECO:0000313" key="3">
    <source>
        <dbReference type="Proteomes" id="UP001162741"/>
    </source>
</evidence>
<evidence type="ECO:0000259" key="1">
    <source>
        <dbReference type="Pfam" id="PF13657"/>
    </source>
</evidence>
<dbReference type="InterPro" id="IPR017508">
    <property type="entry name" value="HipA_N1"/>
</dbReference>
<protein>
    <submittedName>
        <fullName evidence="2">HipA N-terminal domain-containing protein</fullName>
    </submittedName>
</protein>
<organism evidence="2 3">
    <name type="scientific">Chitinophaga horti</name>
    <dbReference type="NCBI Taxonomy" id="2920382"/>
    <lineage>
        <taxon>Bacteria</taxon>
        <taxon>Pseudomonadati</taxon>
        <taxon>Bacteroidota</taxon>
        <taxon>Chitinophagia</taxon>
        <taxon>Chitinophagales</taxon>
        <taxon>Chitinophagaceae</taxon>
        <taxon>Chitinophaga</taxon>
    </lineage>
</organism>
<keyword evidence="3" id="KW-1185">Reference proteome</keyword>
<name>A0ABY6IYC1_9BACT</name>
<dbReference type="Proteomes" id="UP001162741">
    <property type="component" value="Chromosome"/>
</dbReference>
<proteinExistence type="predicted"/>
<dbReference type="NCBIfam" id="TIGR03071">
    <property type="entry name" value="couple_hipA"/>
    <property type="match status" value="1"/>
</dbReference>
<sequence>MTEAAVYLNEKLAGALTKTNNEEYTFSYDLPYFNDPSAPSISLTLPKTRRDHQANELFPFFAGLLAEGDNRRWQQETLNIDPKDDFLLLIRTAGTDTIGAITVREW</sequence>
<reference evidence="2" key="1">
    <citation type="submission" date="2022-10" db="EMBL/GenBank/DDBJ databases">
        <title>Chitinophaga sp. nov., isolated from soil.</title>
        <authorList>
            <person name="Jeon C.O."/>
        </authorList>
    </citation>
    <scope>NUCLEOTIDE SEQUENCE</scope>
    <source>
        <strain evidence="2">R8</strain>
    </source>
</reference>
<feature type="domain" description="HipA N-terminal subdomain 1" evidence="1">
    <location>
        <begin position="5"/>
        <end position="103"/>
    </location>
</feature>
<evidence type="ECO:0000313" key="2">
    <source>
        <dbReference type="EMBL" id="UYQ92389.1"/>
    </source>
</evidence>
<accession>A0ABY6IYC1</accession>
<gene>
    <name evidence="2" type="ORF">MKQ68_20095</name>
</gene>